<dbReference type="Proteomes" id="UP000181962">
    <property type="component" value="Chromosome"/>
</dbReference>
<accession>A0A1L3F710</accession>
<sequence>MRHPDRCGKGVPQPRFLDLLAEAFQRRFHTLPLPAHGRTELRAGPPKEVEGVPGAAAQMIELRRERGDIKPVGLIERHGKSQQRELPGAEQPVRPFD</sequence>
<dbReference type="EMBL" id="CP017637">
    <property type="protein sequence ID" value="APG09101.1"/>
    <property type="molecule type" value="Genomic_DNA"/>
</dbReference>
<protein>
    <submittedName>
        <fullName evidence="2">Uncharacterized protein</fullName>
    </submittedName>
</protein>
<dbReference type="AlphaFoldDB" id="A0A1L3F710"/>
<proteinExistence type="predicted"/>
<dbReference type="RefSeq" id="WP_155794935.1">
    <property type="nucleotide sequence ID" value="NZ_CP017637.1"/>
</dbReference>
<reference evidence="2 3" key="1">
    <citation type="submission" date="2016-11" db="EMBL/GenBank/DDBJ databases">
        <title>Complete Genome Sequence of Bradyrhizobium sp. strain J5, an isolated from soybean nodule in Hokkaido.</title>
        <authorList>
            <person name="Kanehara K."/>
        </authorList>
    </citation>
    <scope>NUCLEOTIDE SEQUENCE [LARGE SCALE GENOMIC DNA]</scope>
    <source>
        <strain evidence="2 3">J5</strain>
    </source>
</reference>
<feature type="region of interest" description="Disordered" evidence="1">
    <location>
        <begin position="75"/>
        <end position="97"/>
    </location>
</feature>
<name>A0A1L3F710_BRAJP</name>
<organism evidence="2 3">
    <name type="scientific">Bradyrhizobium japonicum</name>
    <dbReference type="NCBI Taxonomy" id="375"/>
    <lineage>
        <taxon>Bacteria</taxon>
        <taxon>Pseudomonadati</taxon>
        <taxon>Pseudomonadota</taxon>
        <taxon>Alphaproteobacteria</taxon>
        <taxon>Hyphomicrobiales</taxon>
        <taxon>Nitrobacteraceae</taxon>
        <taxon>Bradyrhizobium</taxon>
    </lineage>
</organism>
<evidence type="ECO:0000313" key="2">
    <source>
        <dbReference type="EMBL" id="APG09101.1"/>
    </source>
</evidence>
<evidence type="ECO:0000256" key="1">
    <source>
        <dbReference type="SAM" id="MobiDB-lite"/>
    </source>
</evidence>
<gene>
    <name evidence="2" type="ORF">BKD09_12225</name>
</gene>
<evidence type="ECO:0000313" key="3">
    <source>
        <dbReference type="Proteomes" id="UP000181962"/>
    </source>
</evidence>